<dbReference type="GO" id="GO:0000175">
    <property type="term" value="F:3'-5'-RNA exonuclease activity"/>
    <property type="evidence" value="ECO:0007669"/>
    <property type="project" value="TreeGrafter"/>
</dbReference>
<keyword evidence="1" id="KW-0732">Signal</keyword>
<gene>
    <name evidence="3" type="ORF">FJAP1339_LOCUS6306</name>
</gene>
<dbReference type="EMBL" id="HBHR01012894">
    <property type="protein sequence ID" value="CAD9864183.1"/>
    <property type="molecule type" value="Transcribed_RNA"/>
</dbReference>
<feature type="domain" description="Endonuclease/exonuclease/phosphatase" evidence="2">
    <location>
        <begin position="122"/>
        <end position="375"/>
    </location>
</feature>
<feature type="signal peptide" evidence="1">
    <location>
        <begin position="1"/>
        <end position="18"/>
    </location>
</feature>
<evidence type="ECO:0000313" key="3">
    <source>
        <dbReference type="EMBL" id="CAD9864183.1"/>
    </source>
</evidence>
<dbReference type="Gene3D" id="3.60.10.10">
    <property type="entry name" value="Endonuclease/exonuclease/phosphatase"/>
    <property type="match status" value="1"/>
</dbReference>
<dbReference type="PANTHER" id="PTHR12121:SF34">
    <property type="entry name" value="PROTEIN ANGEL"/>
    <property type="match status" value="1"/>
</dbReference>
<protein>
    <recommendedName>
        <fullName evidence="2">Endonuclease/exonuclease/phosphatase domain-containing protein</fullName>
    </recommendedName>
</protein>
<accession>A0A7S2V1N9</accession>
<dbReference type="SUPFAM" id="SSF56219">
    <property type="entry name" value="DNase I-like"/>
    <property type="match status" value="1"/>
</dbReference>
<dbReference type="Gene3D" id="4.10.60.20">
    <property type="match status" value="1"/>
</dbReference>
<dbReference type="InterPro" id="IPR050410">
    <property type="entry name" value="CCR4/nocturin_mRNA_transcr"/>
</dbReference>
<dbReference type="Pfam" id="PF03372">
    <property type="entry name" value="Exo_endo_phos"/>
    <property type="match status" value="1"/>
</dbReference>
<evidence type="ECO:0000259" key="2">
    <source>
        <dbReference type="Pfam" id="PF03372"/>
    </source>
</evidence>
<feature type="chain" id="PRO_5030823011" description="Endonuclease/exonuclease/phosphatase domain-containing protein" evidence="1">
    <location>
        <begin position="19"/>
        <end position="585"/>
    </location>
</feature>
<dbReference type="AlphaFoldDB" id="A0A7S2V1N9"/>
<proteinExistence type="predicted"/>
<dbReference type="PANTHER" id="PTHR12121">
    <property type="entry name" value="CARBON CATABOLITE REPRESSOR PROTEIN 4"/>
    <property type="match status" value="1"/>
</dbReference>
<sequence>MLLWRISLSYLFFQQVHAMKNYHGAFIPLGHTPFSWHSKAQVLLPCGHTPFSWGILSEAPRDTGHGLSNMASSTALMQAEAGGKAEPSSGEPGFPVLIEAGQALRPPPTAPLDCERTLSVLSYNVLLPNSADGWWIYKYYKHHVPEEHRTWEYRQQLLKVQLLGSEADVICLQETSPKSFESDFAFLREAGYESIQHNKGRLRCATFWRADKLEQVLCTHSDRVLLHAFQVKSRDGESAAPPASDDGEKEDAIAAGPDFANMVFVANCHLSAGPDIPRRLRQVHEALAGVKKGVNKMVKEANSKLQALPKQKKGTKKGGGRQAVPAPDLGQMRVVVCGDMNCPADAVVSRFLTQGSLGPSDRDEKYPDMAFTSKVKEHPFKDFRDAYEEVYRGLGHLSRPPTMIVPEVESKFFIPDDHELSPSPAFVEAIQNMFSKFSSDGGETMNEQDIEKWLVAINRQVGRGSEFRSARDCRERAGRPFLSCDELLSVYMSELGEGKFWGVYHDVVACGVWPREDHTPPFEGVFDYMYYTASTLDLLASRAPLSEGQLHQARSGDILPNSWHPSDHIPVASLFYLGSQHNERV</sequence>
<dbReference type="InterPro" id="IPR036691">
    <property type="entry name" value="Endo/exonu/phosph_ase_sf"/>
</dbReference>
<reference evidence="3" key="1">
    <citation type="submission" date="2021-01" db="EMBL/GenBank/DDBJ databases">
        <authorList>
            <person name="Corre E."/>
            <person name="Pelletier E."/>
            <person name="Niang G."/>
            <person name="Scheremetjew M."/>
            <person name="Finn R."/>
            <person name="Kale V."/>
            <person name="Holt S."/>
            <person name="Cochrane G."/>
            <person name="Meng A."/>
            <person name="Brown T."/>
            <person name="Cohen L."/>
        </authorList>
    </citation>
    <scope>NUCLEOTIDE SEQUENCE</scope>
    <source>
        <strain evidence="3">CCMP1661</strain>
    </source>
</reference>
<evidence type="ECO:0000256" key="1">
    <source>
        <dbReference type="SAM" id="SignalP"/>
    </source>
</evidence>
<dbReference type="InterPro" id="IPR005135">
    <property type="entry name" value="Endo/exonuclease/phosphatase"/>
</dbReference>
<name>A0A7S2V1N9_9STRA</name>
<organism evidence="3">
    <name type="scientific">Fibrocapsa japonica</name>
    <dbReference type="NCBI Taxonomy" id="94617"/>
    <lineage>
        <taxon>Eukaryota</taxon>
        <taxon>Sar</taxon>
        <taxon>Stramenopiles</taxon>
        <taxon>Ochrophyta</taxon>
        <taxon>Raphidophyceae</taxon>
        <taxon>Chattonellales</taxon>
        <taxon>Chattonellaceae</taxon>
        <taxon>Fibrocapsa</taxon>
    </lineage>
</organism>